<dbReference type="Pfam" id="PF01636">
    <property type="entry name" value="APH"/>
    <property type="match status" value="1"/>
</dbReference>
<dbReference type="EMBL" id="CP118166">
    <property type="protein sequence ID" value="WDI32588.1"/>
    <property type="molecule type" value="Genomic_DNA"/>
</dbReference>
<feature type="domain" description="Aminoglycoside phosphotransferase" evidence="1">
    <location>
        <begin position="27"/>
        <end position="287"/>
    </location>
</feature>
<gene>
    <name evidence="2" type="ORF">PUV54_05190</name>
</gene>
<reference evidence="2" key="1">
    <citation type="submission" date="2023-02" db="EMBL/GenBank/DDBJ databases">
        <title>Genome sequence of Hyphococcus flavus.</title>
        <authorList>
            <person name="Rong J.-C."/>
            <person name="Zhao Q."/>
            <person name="Yi M."/>
            <person name="Wu J.-Y."/>
        </authorList>
    </citation>
    <scope>NUCLEOTIDE SEQUENCE</scope>
    <source>
        <strain evidence="2">MCCC 1K03223</strain>
    </source>
</reference>
<evidence type="ECO:0000259" key="1">
    <source>
        <dbReference type="Pfam" id="PF01636"/>
    </source>
</evidence>
<protein>
    <submittedName>
        <fullName evidence="2">Phosphotransferase</fullName>
    </submittedName>
</protein>
<keyword evidence="3" id="KW-1185">Reference proteome</keyword>
<dbReference type="SUPFAM" id="SSF56112">
    <property type="entry name" value="Protein kinase-like (PK-like)"/>
    <property type="match status" value="1"/>
</dbReference>
<evidence type="ECO:0000313" key="2">
    <source>
        <dbReference type="EMBL" id="WDI32588.1"/>
    </source>
</evidence>
<dbReference type="Proteomes" id="UP001214043">
    <property type="component" value="Chromosome"/>
</dbReference>
<name>A0AAE9ZCU3_9PROT</name>
<dbReference type="InterPro" id="IPR011009">
    <property type="entry name" value="Kinase-like_dom_sf"/>
</dbReference>
<dbReference type="AlphaFoldDB" id="A0AAE9ZCU3"/>
<organism evidence="2 3">
    <name type="scientific">Hyphococcus flavus</name>
    <dbReference type="NCBI Taxonomy" id="1866326"/>
    <lineage>
        <taxon>Bacteria</taxon>
        <taxon>Pseudomonadati</taxon>
        <taxon>Pseudomonadota</taxon>
        <taxon>Alphaproteobacteria</taxon>
        <taxon>Parvularculales</taxon>
        <taxon>Parvularculaceae</taxon>
        <taxon>Hyphococcus</taxon>
    </lineage>
</organism>
<sequence>MMNGDIDHMEVTRQAFLKSAGWGKAQARALAGDASTRRYERLEMAGKHAILMIAPPAAETSGCPINATEDERRALGYNAMARLAGPNLNAFVAVSNLLREAGLSAPEIYAADPDQGYALLEDLGDDLFASAVERVDEQTLYSSAVDALLHLHGARLLAPSCDTYSMLSYDGLALEAEVCLLTEWYWPLKTGAAISDDLCHEYIARWREALKKLSPPHAPALRDFHAENLLWLPSRRGVMRVGVIDFQDALFGHAAYDLVSLLEDARRDVSPELADAMINRYERHTDPDFDKESFRRDYAILAAQRNAKILGIFARLAKRDNKPRYLDLLPRVEAHFRNDLKREPLAPLAAFISKHLPELGV</sequence>
<dbReference type="RefSeq" id="WP_274494519.1">
    <property type="nucleotide sequence ID" value="NZ_CP118166.1"/>
</dbReference>
<dbReference type="Gene3D" id="3.30.200.20">
    <property type="entry name" value="Phosphorylase Kinase, domain 1"/>
    <property type="match status" value="1"/>
</dbReference>
<proteinExistence type="predicted"/>
<dbReference type="InterPro" id="IPR002575">
    <property type="entry name" value="Aminoglycoside_PTrfase"/>
</dbReference>
<accession>A0AAE9ZCU3</accession>
<dbReference type="Gene3D" id="3.90.1200.10">
    <property type="match status" value="1"/>
</dbReference>
<evidence type="ECO:0000313" key="3">
    <source>
        <dbReference type="Proteomes" id="UP001214043"/>
    </source>
</evidence>
<dbReference type="KEGG" id="hfl:PUV54_05190"/>